<proteinExistence type="predicted"/>
<reference evidence="2" key="1">
    <citation type="journal article" date="2023" name="G3 (Bethesda)">
        <title>A reference genome for the long-term kleptoplast-retaining sea slug Elysia crispata morphotype clarki.</title>
        <authorList>
            <person name="Eastman K.E."/>
            <person name="Pendleton A.L."/>
            <person name="Shaikh M.A."/>
            <person name="Suttiyut T."/>
            <person name="Ogas R."/>
            <person name="Tomko P."/>
            <person name="Gavelis G."/>
            <person name="Widhalm J.R."/>
            <person name="Wisecaver J.H."/>
        </authorList>
    </citation>
    <scope>NUCLEOTIDE SEQUENCE</scope>
    <source>
        <strain evidence="2">ECLA1</strain>
    </source>
</reference>
<organism evidence="2 3">
    <name type="scientific">Elysia crispata</name>
    <name type="common">lettuce slug</name>
    <dbReference type="NCBI Taxonomy" id="231223"/>
    <lineage>
        <taxon>Eukaryota</taxon>
        <taxon>Metazoa</taxon>
        <taxon>Spiralia</taxon>
        <taxon>Lophotrochozoa</taxon>
        <taxon>Mollusca</taxon>
        <taxon>Gastropoda</taxon>
        <taxon>Heterobranchia</taxon>
        <taxon>Euthyneura</taxon>
        <taxon>Panpulmonata</taxon>
        <taxon>Sacoglossa</taxon>
        <taxon>Placobranchoidea</taxon>
        <taxon>Plakobranchidae</taxon>
        <taxon>Elysia</taxon>
    </lineage>
</organism>
<dbReference type="EMBL" id="JAWDGP010007652">
    <property type="protein sequence ID" value="KAK3709873.1"/>
    <property type="molecule type" value="Genomic_DNA"/>
</dbReference>
<feature type="region of interest" description="Disordered" evidence="1">
    <location>
        <begin position="1"/>
        <end position="27"/>
    </location>
</feature>
<comment type="caution">
    <text evidence="2">The sequence shown here is derived from an EMBL/GenBank/DDBJ whole genome shotgun (WGS) entry which is preliminary data.</text>
</comment>
<name>A0AAE0XTJ8_9GAST</name>
<keyword evidence="3" id="KW-1185">Reference proteome</keyword>
<dbReference type="AlphaFoldDB" id="A0AAE0XTJ8"/>
<evidence type="ECO:0000256" key="1">
    <source>
        <dbReference type="SAM" id="MobiDB-lite"/>
    </source>
</evidence>
<evidence type="ECO:0000313" key="3">
    <source>
        <dbReference type="Proteomes" id="UP001283361"/>
    </source>
</evidence>
<gene>
    <name evidence="2" type="ORF">RRG08_050348</name>
</gene>
<sequence>MAAAGSSSSLKAIHYNPPPKSPAGHSRIVCNREKKQVSRYVRTRCESLHIRKIGSPFSKRCRHPANPKNGRRAEFNLEYAPVARENMMCVIPNT</sequence>
<evidence type="ECO:0000313" key="2">
    <source>
        <dbReference type="EMBL" id="KAK3709873.1"/>
    </source>
</evidence>
<accession>A0AAE0XTJ8</accession>
<feature type="compositionally biased region" description="Polar residues" evidence="1">
    <location>
        <begin position="1"/>
        <end position="10"/>
    </location>
</feature>
<protein>
    <submittedName>
        <fullName evidence="2">Uncharacterized protein</fullName>
    </submittedName>
</protein>
<dbReference type="Proteomes" id="UP001283361">
    <property type="component" value="Unassembled WGS sequence"/>
</dbReference>